<reference evidence="1" key="1">
    <citation type="submission" date="2023-04" db="EMBL/GenBank/DDBJ databases">
        <title>A chromosome-level genome assembly of the parasitoid wasp Eretmocerus hayati.</title>
        <authorList>
            <person name="Zhong Y."/>
            <person name="Liu S."/>
            <person name="Liu Y."/>
        </authorList>
    </citation>
    <scope>NUCLEOTIDE SEQUENCE</scope>
    <source>
        <strain evidence="1">ZJU_SS_LIU_2023</strain>
    </source>
</reference>
<dbReference type="Proteomes" id="UP001239111">
    <property type="component" value="Chromosome 3"/>
</dbReference>
<evidence type="ECO:0000313" key="1">
    <source>
        <dbReference type="EMBL" id="KAJ8669794.1"/>
    </source>
</evidence>
<protein>
    <submittedName>
        <fullName evidence="1">Uncharacterized protein</fullName>
    </submittedName>
</protein>
<organism evidence="1 2">
    <name type="scientific">Eretmocerus hayati</name>
    <dbReference type="NCBI Taxonomy" id="131215"/>
    <lineage>
        <taxon>Eukaryota</taxon>
        <taxon>Metazoa</taxon>
        <taxon>Ecdysozoa</taxon>
        <taxon>Arthropoda</taxon>
        <taxon>Hexapoda</taxon>
        <taxon>Insecta</taxon>
        <taxon>Pterygota</taxon>
        <taxon>Neoptera</taxon>
        <taxon>Endopterygota</taxon>
        <taxon>Hymenoptera</taxon>
        <taxon>Apocrita</taxon>
        <taxon>Proctotrupomorpha</taxon>
        <taxon>Chalcidoidea</taxon>
        <taxon>Aphelinidae</taxon>
        <taxon>Aphelininae</taxon>
        <taxon>Eretmocerus</taxon>
    </lineage>
</organism>
<comment type="caution">
    <text evidence="1">The sequence shown here is derived from an EMBL/GenBank/DDBJ whole genome shotgun (WGS) entry which is preliminary data.</text>
</comment>
<keyword evidence="2" id="KW-1185">Reference proteome</keyword>
<accession>A0ACC2NFC9</accession>
<gene>
    <name evidence="1" type="ORF">QAD02_001053</name>
</gene>
<dbReference type="EMBL" id="CM056743">
    <property type="protein sequence ID" value="KAJ8669794.1"/>
    <property type="molecule type" value="Genomic_DNA"/>
</dbReference>
<proteinExistence type="predicted"/>
<evidence type="ECO:0000313" key="2">
    <source>
        <dbReference type="Proteomes" id="UP001239111"/>
    </source>
</evidence>
<sequence length="917" mass="104662">MMQNHLECDSTFLGQNLPQFNWKIYDGFQQAIRCGNETLVQNYIQKGAQIDGYHPNFQNSKPLHLAVISRHPNIVRILLANGANVNALSWVDETPLTLAAKTENTSNEKIIDLILAAHKNVFKNPCDPNGLSHFHIACTRDNATVINHFLGFDVNIEGEIEYGHFHGWRPINFAICHECPSVIEILLKCKVQLANRHFIHLLKYTILTGNKAIHESITLRKTKFGQDYDVPWKIPKLHIACLQDDVQKIEELCNGRSNIPLFLNSPTWKGCTPLHLAVASGSFRATTLLLNYGADIMVQNSKGQTSLHIAFESKLELIFDSMMEKVFNKSPNIYDHWGLSIFHILCTTNKINVIESFLMTNVDIDLQVSSQSKLWAGFAPIHFAVKFNQHAVVFLLLRSNANIFIKNRSKMTPIDIVIDRLSDPDTYELENECLHVLFTIFSSRSYEIMNFSDKRISSLHVISMVSDSDLNLFKNYLEIHEDEVNRSIDLPLSTRLHKCTPLHLAMRSHNVEKAKLLLEHGADPLIVNFAGETPLECAFLRGMNDVLEDPDDDYTTIFTFRTPAELLKPSHFHVACASGLVGVVKFALHHNISENMKMSFINCRNDAGHSPLHAILEQDNDEDLGKEIAQLLLEEGADVNARDCELQTPLHYAGEERSTEKISLFINHGADLNAISLYGETPFHRFCDWHLSMWEPSSQVYWFKIFLDKIVLLLENGVDINIVDEKNESCLTMILNNIALESESVMVDCVITMLKHVKRLMIIGYFVSEINRLAYYKCQFLDRYGGIFRENVFTNECVKELEIMMSISLDQYTTLHNILFKSLNSMTFHCENVLLQEIVESGDFVKKFPIYGYLIKLQIKKGKIRRPLLKESQKILGHMIRFPLSNVSLERILTYLSDLDLKNIILCGPMAGIIEKR</sequence>
<name>A0ACC2NFC9_9HYME</name>